<gene>
    <name evidence="2" type="ORF">EWM57_05765</name>
</gene>
<dbReference type="Pfam" id="PF16242">
    <property type="entry name" value="Pyrid_ox_like"/>
    <property type="match status" value="1"/>
</dbReference>
<dbReference type="OrthoDB" id="9795235at2"/>
<dbReference type="AlphaFoldDB" id="A0A4Q5LE73"/>
<reference evidence="2 3" key="1">
    <citation type="submission" date="2019-02" db="EMBL/GenBank/DDBJ databases">
        <title>Bacterial novel species isolated from soil.</title>
        <authorList>
            <person name="Jung H.-Y."/>
        </authorList>
    </citation>
    <scope>NUCLEOTIDE SEQUENCE [LARGE SCALE GENOMIC DNA]</scope>
    <source>
        <strain evidence="2 3">1-3-3-3</strain>
    </source>
</reference>
<evidence type="ECO:0000313" key="2">
    <source>
        <dbReference type="EMBL" id="RYU81889.1"/>
    </source>
</evidence>
<dbReference type="InterPro" id="IPR052917">
    <property type="entry name" value="Stress-Dev_Protein"/>
</dbReference>
<name>A0A4Q5LE73_9BACT</name>
<comment type="caution">
    <text evidence="2">The sequence shown here is derived from an EMBL/GenBank/DDBJ whole genome shotgun (WGS) entry which is preliminary data.</text>
</comment>
<dbReference type="Proteomes" id="UP000294155">
    <property type="component" value="Unassembled WGS sequence"/>
</dbReference>
<evidence type="ECO:0000259" key="1">
    <source>
        <dbReference type="Pfam" id="PF16242"/>
    </source>
</evidence>
<dbReference type="InterPro" id="IPR038725">
    <property type="entry name" value="YdaG_split_barrel_FMN-bd"/>
</dbReference>
<dbReference type="PANTHER" id="PTHR34818">
    <property type="entry name" value="PROTEIN BLI-3"/>
    <property type="match status" value="1"/>
</dbReference>
<protein>
    <submittedName>
        <fullName evidence="2">Pyridoxamine 5'-phosphate oxidase</fullName>
    </submittedName>
</protein>
<feature type="domain" description="General stress protein FMN-binding split barrel" evidence="1">
    <location>
        <begin position="8"/>
        <end position="131"/>
    </location>
</feature>
<dbReference type="PANTHER" id="PTHR34818:SF1">
    <property type="entry name" value="PROTEIN BLI-3"/>
    <property type="match status" value="1"/>
</dbReference>
<dbReference type="InterPro" id="IPR012349">
    <property type="entry name" value="Split_barrel_FMN-bd"/>
</dbReference>
<dbReference type="EMBL" id="SEWE01000008">
    <property type="protein sequence ID" value="RYU81889.1"/>
    <property type="molecule type" value="Genomic_DNA"/>
</dbReference>
<dbReference type="Gene3D" id="2.30.110.10">
    <property type="entry name" value="Electron Transport, Fmn-binding Protein, Chain A"/>
    <property type="match status" value="1"/>
</dbReference>
<keyword evidence="3" id="KW-1185">Reference proteome</keyword>
<accession>A0A4Q5LE73</accession>
<sequence>MPTKTLADIAAKLAKLDIAMLTTQTSRGQFSSRPMSNNGDVTYDGNSYFFTYDGSRTVHDIEQNPHVGLTFEGPKRLYVSVAGTATLIRHKPTLQKHWVPDVERWYKDGIDTPGIVLVRVQARYIKYWQDEDEGELHLPG</sequence>
<evidence type="ECO:0000313" key="3">
    <source>
        <dbReference type="Proteomes" id="UP000294155"/>
    </source>
</evidence>
<proteinExistence type="predicted"/>
<dbReference type="SUPFAM" id="SSF50475">
    <property type="entry name" value="FMN-binding split barrel"/>
    <property type="match status" value="1"/>
</dbReference>
<dbReference type="RefSeq" id="WP_129920193.1">
    <property type="nucleotide sequence ID" value="NZ_SEWE01000008.1"/>
</dbReference>
<organism evidence="2 3">
    <name type="scientific">Hymenobacter persicinus</name>
    <dbReference type="NCBI Taxonomy" id="2025506"/>
    <lineage>
        <taxon>Bacteria</taxon>
        <taxon>Pseudomonadati</taxon>
        <taxon>Bacteroidota</taxon>
        <taxon>Cytophagia</taxon>
        <taxon>Cytophagales</taxon>
        <taxon>Hymenobacteraceae</taxon>
        <taxon>Hymenobacter</taxon>
    </lineage>
</organism>